<evidence type="ECO:0000313" key="3">
    <source>
        <dbReference type="Proteomes" id="UP000299102"/>
    </source>
</evidence>
<accession>A0A4C1WDP5</accession>
<protein>
    <submittedName>
        <fullName evidence="2">Uncharacterized protein</fullName>
    </submittedName>
</protein>
<feature type="compositionally biased region" description="Polar residues" evidence="1">
    <location>
        <begin position="99"/>
        <end position="109"/>
    </location>
</feature>
<dbReference type="AlphaFoldDB" id="A0A4C1WDP5"/>
<dbReference type="EMBL" id="BGZK01000520">
    <property type="protein sequence ID" value="GBP48267.1"/>
    <property type="molecule type" value="Genomic_DNA"/>
</dbReference>
<organism evidence="2 3">
    <name type="scientific">Eumeta variegata</name>
    <name type="common">Bagworm moth</name>
    <name type="synonym">Eumeta japonica</name>
    <dbReference type="NCBI Taxonomy" id="151549"/>
    <lineage>
        <taxon>Eukaryota</taxon>
        <taxon>Metazoa</taxon>
        <taxon>Ecdysozoa</taxon>
        <taxon>Arthropoda</taxon>
        <taxon>Hexapoda</taxon>
        <taxon>Insecta</taxon>
        <taxon>Pterygota</taxon>
        <taxon>Neoptera</taxon>
        <taxon>Endopterygota</taxon>
        <taxon>Lepidoptera</taxon>
        <taxon>Glossata</taxon>
        <taxon>Ditrysia</taxon>
        <taxon>Tineoidea</taxon>
        <taxon>Psychidae</taxon>
        <taxon>Oiketicinae</taxon>
        <taxon>Eumeta</taxon>
    </lineage>
</organism>
<gene>
    <name evidence="2" type="ORF">EVAR_42987_1</name>
</gene>
<name>A0A4C1WDP5_EUMVA</name>
<evidence type="ECO:0000256" key="1">
    <source>
        <dbReference type="SAM" id="MobiDB-lite"/>
    </source>
</evidence>
<dbReference type="Proteomes" id="UP000299102">
    <property type="component" value="Unassembled WGS sequence"/>
</dbReference>
<dbReference type="OrthoDB" id="7486267at2759"/>
<feature type="region of interest" description="Disordered" evidence="1">
    <location>
        <begin position="87"/>
        <end position="109"/>
    </location>
</feature>
<reference evidence="2 3" key="1">
    <citation type="journal article" date="2019" name="Commun. Biol.">
        <title>The bagworm genome reveals a unique fibroin gene that provides high tensile strength.</title>
        <authorList>
            <person name="Kono N."/>
            <person name="Nakamura H."/>
            <person name="Ohtoshi R."/>
            <person name="Tomita M."/>
            <person name="Numata K."/>
            <person name="Arakawa K."/>
        </authorList>
    </citation>
    <scope>NUCLEOTIDE SEQUENCE [LARGE SCALE GENOMIC DNA]</scope>
</reference>
<evidence type="ECO:0000313" key="2">
    <source>
        <dbReference type="EMBL" id="GBP48267.1"/>
    </source>
</evidence>
<proteinExistence type="predicted"/>
<comment type="caution">
    <text evidence="2">The sequence shown here is derived from an EMBL/GenBank/DDBJ whole genome shotgun (WGS) entry which is preliminary data.</text>
</comment>
<keyword evidence="3" id="KW-1185">Reference proteome</keyword>
<sequence length="109" mass="12621">MREATTGFPISRPWGELNFDEYTTVINARQAAARKRSVGRPRDALRRSTYASAVLRLLVRHFYVDILRNQEKWDTLAQNKMEMKKAADELYQLPETDTESSAPSEENDE</sequence>